<dbReference type="InterPro" id="IPR017853">
    <property type="entry name" value="GH"/>
</dbReference>
<dbReference type="InParanoid" id="A9WG45"/>
<protein>
    <submittedName>
        <fullName evidence="1">Uncharacterized protein</fullName>
    </submittedName>
</protein>
<dbReference type="RefSeq" id="WP_012258852.1">
    <property type="nucleotide sequence ID" value="NC_010175.1"/>
</dbReference>
<sequence length="626" mass="69257">MPLALRLVDISGPFVDQSAPVRNWSSFPFSQIDIPAPPYVDQARLQRGVERALAYLDAVQAQGYTGIVIDNLAHLVTFDQAPRQYYAPDSPFRLRALAYRQALWPLLTEAANRGMPVYVTTDMQWMTSELRKVAGALTADNPRLAAINQAAFIDLFSALPMVQGVIIRIGETGGAHDLAGYTGHLLYHDVATIRHLIATLLPVCVTFDRHLVIRTWTLGIGEAGDLISSPARYAAVFADQHDPHLLVSIKHTPADFFRFLPPNPTLGLPGPRQLVEVQNRREYELFGLVPAGVVHLHSAAIRRAATSPQCVGIWAWNSTGGWGGGGATLGPNGWNLWTEVSSAVTAALARQPDIDAEAFVRTWFAQRLANYSPPFAEAVATAYLVSEQLIEEGWYFGRLPALTNVKGMVTPSLLWVWWMHPTAALPVWVYLAESLTAIEPVINRAEQAVQQAQRLRDHVAATAPSSDPLAQQIVTSLVYLHDALTIAWRTRAFLLPLAAAVKSRRRPVLDAAAQALVAAIQHHREHWGERTDFPPLELDELTDFLATWQRSPALVWHRAKLAAWIVTLLRRQSAGVVRIGPKTGALLPPPVRRHLLQTTLPWLSRRLNLLPDIFFETGPAIGEWAR</sequence>
<evidence type="ECO:0000313" key="1">
    <source>
        <dbReference type="EMBL" id="ABY36199.1"/>
    </source>
</evidence>
<dbReference type="SUPFAM" id="SSF51445">
    <property type="entry name" value="(Trans)glycosidases"/>
    <property type="match status" value="1"/>
</dbReference>
<keyword evidence="2" id="KW-1185">Reference proteome</keyword>
<dbReference type="EMBL" id="CP000909">
    <property type="protein sequence ID" value="ABY36199.1"/>
    <property type="molecule type" value="Genomic_DNA"/>
</dbReference>
<dbReference type="EnsemblBacteria" id="ABY36199">
    <property type="protein sequence ID" value="ABY36199"/>
    <property type="gene ID" value="Caur_3000"/>
</dbReference>
<gene>
    <name evidence="1" type="ordered locus">Caur_3000</name>
</gene>
<dbReference type="PATRIC" id="fig|324602.8.peg.3399"/>
<dbReference type="eggNOG" id="ENOG502ZAK7">
    <property type="taxonomic scope" value="Bacteria"/>
</dbReference>
<dbReference type="Proteomes" id="UP000002008">
    <property type="component" value="Chromosome"/>
</dbReference>
<organism evidence="1 2">
    <name type="scientific">Chloroflexus aurantiacus (strain ATCC 29366 / DSM 635 / J-10-fl)</name>
    <dbReference type="NCBI Taxonomy" id="324602"/>
    <lineage>
        <taxon>Bacteria</taxon>
        <taxon>Bacillati</taxon>
        <taxon>Chloroflexota</taxon>
        <taxon>Chloroflexia</taxon>
        <taxon>Chloroflexales</taxon>
        <taxon>Chloroflexineae</taxon>
        <taxon>Chloroflexaceae</taxon>
        <taxon>Chloroflexus</taxon>
    </lineage>
</organism>
<evidence type="ECO:0000313" key="2">
    <source>
        <dbReference type="Proteomes" id="UP000002008"/>
    </source>
</evidence>
<dbReference type="AlphaFoldDB" id="A9WG45"/>
<dbReference type="HOGENOM" id="CLU_436607_0_0_0"/>
<accession>A9WG45</accession>
<reference evidence="2" key="1">
    <citation type="journal article" date="2011" name="BMC Genomics">
        <title>Complete genome sequence of the filamentous anoxygenic phototrophic bacterium Chloroflexus aurantiacus.</title>
        <authorList>
            <person name="Tang K.H."/>
            <person name="Barry K."/>
            <person name="Chertkov O."/>
            <person name="Dalin E."/>
            <person name="Han C.S."/>
            <person name="Hauser L.J."/>
            <person name="Honchak B.M."/>
            <person name="Karbach L.E."/>
            <person name="Land M.L."/>
            <person name="Lapidus A."/>
            <person name="Larimer F.W."/>
            <person name="Mikhailova N."/>
            <person name="Pitluck S."/>
            <person name="Pierson B.K."/>
            <person name="Blankenship R.E."/>
        </authorList>
    </citation>
    <scope>NUCLEOTIDE SEQUENCE [LARGE SCALE GENOMIC DNA]</scope>
    <source>
        <strain evidence="2">ATCC 29366 / DSM 635 / J-10-fl</strain>
    </source>
</reference>
<name>A9WG45_CHLAA</name>
<dbReference type="KEGG" id="cau:Caur_3000"/>
<proteinExistence type="predicted"/>